<dbReference type="InterPro" id="IPR042855">
    <property type="entry name" value="V_SNARE_CC"/>
</dbReference>
<evidence type="ECO:0000256" key="4">
    <source>
        <dbReference type="ARBA" id="ARBA00022927"/>
    </source>
</evidence>
<evidence type="ECO:0000256" key="8">
    <source>
        <dbReference type="PROSITE-ProRule" id="PRU00290"/>
    </source>
</evidence>
<name>A0A1Z5KNM5_FISSO</name>
<keyword evidence="14" id="KW-1185">Reference proteome</keyword>
<comment type="similarity">
    <text evidence="1">Belongs to the synaptobrevin family.</text>
</comment>
<dbReference type="OrthoDB" id="36578at2759"/>
<dbReference type="SUPFAM" id="SSF64356">
    <property type="entry name" value="SNARE-like"/>
    <property type="match status" value="1"/>
</dbReference>
<protein>
    <submittedName>
        <fullName evidence="13">Vesicle-associated membrane protein 7</fullName>
    </submittedName>
</protein>
<feature type="domain" description="V-SNARE coiled-coil homology" evidence="12">
    <location>
        <begin position="158"/>
        <end position="218"/>
    </location>
</feature>
<organism evidence="13 14">
    <name type="scientific">Fistulifera solaris</name>
    <name type="common">Oleaginous diatom</name>
    <dbReference type="NCBI Taxonomy" id="1519565"/>
    <lineage>
        <taxon>Eukaryota</taxon>
        <taxon>Sar</taxon>
        <taxon>Stramenopiles</taxon>
        <taxon>Ochrophyta</taxon>
        <taxon>Bacillariophyta</taxon>
        <taxon>Bacillariophyceae</taxon>
        <taxon>Bacillariophycidae</taxon>
        <taxon>Naviculales</taxon>
        <taxon>Naviculaceae</taxon>
        <taxon>Fistulifera</taxon>
    </lineage>
</organism>
<dbReference type="PRINTS" id="PR00219">
    <property type="entry name" value="SYNAPTOBREVN"/>
</dbReference>
<gene>
    <name evidence="13" type="ORF">FisN_21Hh273</name>
</gene>
<dbReference type="GO" id="GO:0016020">
    <property type="term" value="C:membrane"/>
    <property type="evidence" value="ECO:0007669"/>
    <property type="project" value="InterPro"/>
</dbReference>
<dbReference type="EMBL" id="BDSP01000260">
    <property type="protein sequence ID" value="GAX27923.1"/>
    <property type="molecule type" value="Genomic_DNA"/>
</dbReference>
<keyword evidence="4" id="KW-0653">Protein transport</keyword>
<feature type="domain" description="Longin" evidence="11">
    <location>
        <begin position="10"/>
        <end position="143"/>
    </location>
</feature>
<dbReference type="Gene3D" id="1.20.5.110">
    <property type="match status" value="1"/>
</dbReference>
<dbReference type="GO" id="GO:0015031">
    <property type="term" value="P:protein transport"/>
    <property type="evidence" value="ECO:0007669"/>
    <property type="project" value="UniProtKB-KW"/>
</dbReference>
<dbReference type="CDD" id="cd15843">
    <property type="entry name" value="R-SNARE"/>
    <property type="match status" value="1"/>
</dbReference>
<keyword evidence="2" id="KW-0813">Transport</keyword>
<dbReference type="InterPro" id="IPR010908">
    <property type="entry name" value="Longin_dom"/>
</dbReference>
<evidence type="ECO:0000313" key="13">
    <source>
        <dbReference type="EMBL" id="GAX27923.1"/>
    </source>
</evidence>
<evidence type="ECO:0000256" key="9">
    <source>
        <dbReference type="SAM" id="Coils"/>
    </source>
</evidence>
<dbReference type="PROSITE" id="PS50892">
    <property type="entry name" value="V_SNARE"/>
    <property type="match status" value="1"/>
</dbReference>
<dbReference type="AlphaFoldDB" id="A0A1Z5KNM5"/>
<evidence type="ECO:0000313" key="14">
    <source>
        <dbReference type="Proteomes" id="UP000198406"/>
    </source>
</evidence>
<dbReference type="GO" id="GO:0005737">
    <property type="term" value="C:cytoplasm"/>
    <property type="evidence" value="ECO:0007669"/>
    <property type="project" value="UniProtKB-ARBA"/>
</dbReference>
<dbReference type="PROSITE" id="PS50859">
    <property type="entry name" value="LONGIN"/>
    <property type="match status" value="1"/>
</dbReference>
<evidence type="ECO:0000256" key="5">
    <source>
        <dbReference type="ARBA" id="ARBA00022989"/>
    </source>
</evidence>
<dbReference type="InterPro" id="IPR001388">
    <property type="entry name" value="Synaptobrevin-like"/>
</dbReference>
<evidence type="ECO:0000259" key="12">
    <source>
        <dbReference type="PROSITE" id="PS50892"/>
    </source>
</evidence>
<dbReference type="PANTHER" id="PTHR21136">
    <property type="entry name" value="SNARE PROTEINS"/>
    <property type="match status" value="1"/>
</dbReference>
<comment type="subcellular location">
    <subcellularLocation>
        <location evidence="7">Endomembrane system</location>
        <topology evidence="7">Single-pass type IV membrane protein</topology>
    </subcellularLocation>
</comment>
<proteinExistence type="inferred from homology"/>
<evidence type="ECO:0000256" key="7">
    <source>
        <dbReference type="ARBA" id="ARBA00046280"/>
    </source>
</evidence>
<sequence>MGDAKIRCALAYRIDGGSAVCLAKYDHANEYEASGGAGGELYGGKNQDYAAAVAKVIENDPPSGLSEAGTIGGFKVVQSDMHQVIYGADTDAVCLAVITGLKYPSRVAIKMLQELYKDFMDGFGSSAKTAAVNSLTKKAKNTLKDACTKYDDLSKVDKASTLLGKVDEVKSSMQSNIANMLKNTEKAESLAEKSDQLNEQASVFKKRSTSLKQQMAWKNMKMTLLLGGLIIVVLIVILAPVINAIKN</sequence>
<dbReference type="SUPFAM" id="SSF58038">
    <property type="entry name" value="SNARE fusion complex"/>
    <property type="match status" value="1"/>
</dbReference>
<dbReference type="PANTHER" id="PTHR21136:SF168">
    <property type="entry name" value="VESICLE-ASSOCIATED MEMBRANE PROTEIN 9"/>
    <property type="match status" value="1"/>
</dbReference>
<dbReference type="Gene3D" id="3.30.450.50">
    <property type="entry name" value="Longin domain"/>
    <property type="match status" value="1"/>
</dbReference>
<evidence type="ECO:0000256" key="2">
    <source>
        <dbReference type="ARBA" id="ARBA00022448"/>
    </source>
</evidence>
<feature type="transmembrane region" description="Helical" evidence="10">
    <location>
        <begin position="222"/>
        <end position="245"/>
    </location>
</feature>
<evidence type="ECO:0000256" key="10">
    <source>
        <dbReference type="SAM" id="Phobius"/>
    </source>
</evidence>
<keyword evidence="6 10" id="KW-0472">Membrane</keyword>
<accession>A0A1Z5KNM5</accession>
<evidence type="ECO:0000256" key="3">
    <source>
        <dbReference type="ARBA" id="ARBA00022692"/>
    </source>
</evidence>
<dbReference type="Pfam" id="PF00957">
    <property type="entry name" value="Synaptobrevin"/>
    <property type="match status" value="1"/>
</dbReference>
<reference evidence="13 14" key="1">
    <citation type="journal article" date="2015" name="Plant Cell">
        <title>Oil accumulation by the oleaginous diatom Fistulifera solaris as revealed by the genome and transcriptome.</title>
        <authorList>
            <person name="Tanaka T."/>
            <person name="Maeda Y."/>
            <person name="Veluchamy A."/>
            <person name="Tanaka M."/>
            <person name="Abida H."/>
            <person name="Marechal E."/>
            <person name="Bowler C."/>
            <person name="Muto M."/>
            <person name="Sunaga Y."/>
            <person name="Tanaka M."/>
            <person name="Yoshino T."/>
            <person name="Taniguchi T."/>
            <person name="Fukuda Y."/>
            <person name="Nemoto M."/>
            <person name="Matsumoto M."/>
            <person name="Wong P.S."/>
            <person name="Aburatani S."/>
            <person name="Fujibuchi W."/>
        </authorList>
    </citation>
    <scope>NUCLEOTIDE SEQUENCE [LARGE SCALE GENOMIC DNA]</scope>
    <source>
        <strain evidence="13 14">JPCC DA0580</strain>
    </source>
</reference>
<comment type="caution">
    <text evidence="13">The sequence shown here is derived from an EMBL/GenBank/DDBJ whole genome shotgun (WGS) entry which is preliminary data.</text>
</comment>
<feature type="coiled-coil region" evidence="9">
    <location>
        <begin position="180"/>
        <end position="207"/>
    </location>
</feature>
<keyword evidence="8 9" id="KW-0175">Coiled coil</keyword>
<evidence type="ECO:0000256" key="6">
    <source>
        <dbReference type="ARBA" id="ARBA00023136"/>
    </source>
</evidence>
<dbReference type="InterPro" id="IPR011012">
    <property type="entry name" value="Longin-like_dom_sf"/>
</dbReference>
<keyword evidence="3 10" id="KW-0812">Transmembrane</keyword>
<dbReference type="Proteomes" id="UP000198406">
    <property type="component" value="Unassembled WGS sequence"/>
</dbReference>
<dbReference type="GO" id="GO:0016192">
    <property type="term" value="P:vesicle-mediated transport"/>
    <property type="evidence" value="ECO:0007669"/>
    <property type="project" value="InterPro"/>
</dbReference>
<keyword evidence="5 10" id="KW-1133">Transmembrane helix</keyword>
<dbReference type="InParanoid" id="A0A1Z5KNM5"/>
<dbReference type="GO" id="GO:0012505">
    <property type="term" value="C:endomembrane system"/>
    <property type="evidence" value="ECO:0007669"/>
    <property type="project" value="UniProtKB-SubCell"/>
</dbReference>
<evidence type="ECO:0000256" key="1">
    <source>
        <dbReference type="ARBA" id="ARBA00008025"/>
    </source>
</evidence>
<dbReference type="InterPro" id="IPR051097">
    <property type="entry name" value="Synaptobrevin-like_transport"/>
</dbReference>
<evidence type="ECO:0000259" key="11">
    <source>
        <dbReference type="PROSITE" id="PS50859"/>
    </source>
</evidence>